<organism evidence="2 3">
    <name type="scientific">Litorilinea aerophila</name>
    <dbReference type="NCBI Taxonomy" id="1204385"/>
    <lineage>
        <taxon>Bacteria</taxon>
        <taxon>Bacillati</taxon>
        <taxon>Chloroflexota</taxon>
        <taxon>Caldilineae</taxon>
        <taxon>Caldilineales</taxon>
        <taxon>Caldilineaceae</taxon>
        <taxon>Litorilinea</taxon>
    </lineage>
</organism>
<keyword evidence="3" id="KW-1185">Reference proteome</keyword>
<dbReference type="GO" id="GO:0016779">
    <property type="term" value="F:nucleotidyltransferase activity"/>
    <property type="evidence" value="ECO:0007669"/>
    <property type="project" value="UniProtKB-KW"/>
</dbReference>
<feature type="domain" description="MobA-like NTP transferase" evidence="1">
    <location>
        <begin position="29"/>
        <end position="162"/>
    </location>
</feature>
<dbReference type="InterPro" id="IPR025877">
    <property type="entry name" value="MobA-like_NTP_Trfase"/>
</dbReference>
<accession>A0A540VHB4</accession>
<dbReference type="OrthoDB" id="159246at2"/>
<name>A0A540VHB4_9CHLR</name>
<dbReference type="Gene3D" id="3.90.550.10">
    <property type="entry name" value="Spore Coat Polysaccharide Biosynthesis Protein SpsA, Chain A"/>
    <property type="match status" value="1"/>
</dbReference>
<dbReference type="SUPFAM" id="SSF53448">
    <property type="entry name" value="Nucleotide-diphospho-sugar transferases"/>
    <property type="match status" value="1"/>
</dbReference>
<dbReference type="AlphaFoldDB" id="A0A540VHB4"/>
<dbReference type="Pfam" id="PF12804">
    <property type="entry name" value="NTP_transf_3"/>
    <property type="match status" value="1"/>
</dbReference>
<dbReference type="InterPro" id="IPR029044">
    <property type="entry name" value="Nucleotide-diphossugar_trans"/>
</dbReference>
<keyword evidence="2" id="KW-0548">Nucleotidyltransferase</keyword>
<protein>
    <submittedName>
        <fullName evidence="2">Acylneuraminate cytidylyltransferase</fullName>
    </submittedName>
</protein>
<dbReference type="InParanoid" id="A0A540VHB4"/>
<dbReference type="Proteomes" id="UP000317371">
    <property type="component" value="Unassembled WGS sequence"/>
</dbReference>
<evidence type="ECO:0000313" key="3">
    <source>
        <dbReference type="Proteomes" id="UP000317371"/>
    </source>
</evidence>
<reference evidence="2 3" key="1">
    <citation type="submission" date="2019-06" db="EMBL/GenBank/DDBJ databases">
        <title>Genome sequence of Litorilinea aerophila BAA-2444.</title>
        <authorList>
            <person name="Maclea K.S."/>
            <person name="Maurais E.G."/>
            <person name="Iannazzi L.C."/>
        </authorList>
    </citation>
    <scope>NUCLEOTIDE SEQUENCE [LARGE SCALE GENOMIC DNA]</scope>
    <source>
        <strain evidence="2 3">ATCC BAA-2444</strain>
    </source>
</reference>
<evidence type="ECO:0000259" key="1">
    <source>
        <dbReference type="Pfam" id="PF12804"/>
    </source>
</evidence>
<keyword evidence="2" id="KW-0808">Transferase</keyword>
<gene>
    <name evidence="2" type="ORF">FKZ61_08710</name>
</gene>
<comment type="caution">
    <text evidence="2">The sequence shown here is derived from an EMBL/GenBank/DDBJ whole genome shotgun (WGS) entry which is preliminary data.</text>
</comment>
<sequence>MSLWVLSLPTQQKERLPVQTPPQTTFDAIILAGYDPDRPHPLTQGRGEPHKVLLPVAGRPMIGYVLQALADSGCVTSGVIVGMEPTAGLEFDLPVDYLPNRGSIFANAAAGFQHLAGRQDPRRHALLVSADVPLLTGEMVRWFVNACQPLDKDAYWGIVEKQVLERTFPHSRRTYLRLVEGQFCNGDLFLGRIEAALRQQALIRELVERRKNVLSQLRLLGPRVLLKFLLRRLSMADLIGVADRVLGLQGQPVILPFAEAGMDVDKPHHLAQVEAYLRSRGQQAAGGAAHG</sequence>
<evidence type="ECO:0000313" key="2">
    <source>
        <dbReference type="EMBL" id="TQE96155.1"/>
    </source>
</evidence>
<proteinExistence type="predicted"/>
<dbReference type="EMBL" id="VIGC01000009">
    <property type="protein sequence ID" value="TQE96155.1"/>
    <property type="molecule type" value="Genomic_DNA"/>
</dbReference>